<dbReference type="PANTHER" id="PTHR43038:SF4">
    <property type="entry name" value="RIBOSOME-ASSOCIATED ATPASE"/>
    <property type="match status" value="1"/>
</dbReference>
<feature type="transmembrane region" description="Helical" evidence="9">
    <location>
        <begin position="783"/>
        <end position="806"/>
    </location>
</feature>
<feature type="transmembrane region" description="Helical" evidence="9">
    <location>
        <begin position="841"/>
        <end position="860"/>
    </location>
</feature>
<dbReference type="EMBL" id="LT670818">
    <property type="protein sequence ID" value="SHG61899.1"/>
    <property type="molecule type" value="Genomic_DNA"/>
</dbReference>
<dbReference type="PANTHER" id="PTHR43038">
    <property type="entry name" value="ATP-BINDING CASSETTE, SUB-FAMILY H, MEMBER 1"/>
    <property type="match status" value="1"/>
</dbReference>
<dbReference type="SUPFAM" id="SSF52540">
    <property type="entry name" value="P-loop containing nucleoside triphosphate hydrolases"/>
    <property type="match status" value="2"/>
</dbReference>
<evidence type="ECO:0000259" key="10">
    <source>
        <dbReference type="PROSITE" id="PS50893"/>
    </source>
</evidence>
<dbReference type="PROSITE" id="PS00211">
    <property type="entry name" value="ABC_TRANSPORTER_1"/>
    <property type="match status" value="1"/>
</dbReference>
<comment type="subcellular location">
    <subcellularLocation>
        <location evidence="1">Membrane</location>
        <topology evidence="1">Multi-pass membrane protein</topology>
    </subcellularLocation>
</comment>
<keyword evidence="6 9" id="KW-1133">Transmembrane helix</keyword>
<dbReference type="SMART" id="SM00382">
    <property type="entry name" value="AAA"/>
    <property type="match status" value="2"/>
</dbReference>
<evidence type="ECO:0000256" key="2">
    <source>
        <dbReference type="ARBA" id="ARBA00005417"/>
    </source>
</evidence>
<dbReference type="AlphaFoldDB" id="A0A1M5LB10"/>
<evidence type="ECO:0000256" key="6">
    <source>
        <dbReference type="ARBA" id="ARBA00022989"/>
    </source>
</evidence>
<dbReference type="Proteomes" id="UP000190675">
    <property type="component" value="Chromosome I"/>
</dbReference>
<evidence type="ECO:0000256" key="7">
    <source>
        <dbReference type="ARBA" id="ARBA00023136"/>
    </source>
</evidence>
<feature type="transmembrane region" description="Helical" evidence="9">
    <location>
        <begin position="905"/>
        <end position="923"/>
    </location>
</feature>
<dbReference type="Gene3D" id="3.40.50.300">
    <property type="entry name" value="P-loop containing nucleotide triphosphate hydrolases"/>
    <property type="match status" value="2"/>
</dbReference>
<evidence type="ECO:0000256" key="3">
    <source>
        <dbReference type="ARBA" id="ARBA00022692"/>
    </source>
</evidence>
<evidence type="ECO:0000256" key="5">
    <source>
        <dbReference type="ARBA" id="ARBA00022840"/>
    </source>
</evidence>
<feature type="domain" description="ABC transporter" evidence="10">
    <location>
        <begin position="17"/>
        <end position="252"/>
    </location>
</feature>
<evidence type="ECO:0000313" key="13">
    <source>
        <dbReference type="Proteomes" id="UP000190675"/>
    </source>
</evidence>
<dbReference type="PROSITE" id="PS50893">
    <property type="entry name" value="ABC_TRANSPORTER_2"/>
    <property type="match status" value="2"/>
</dbReference>
<protein>
    <submittedName>
        <fullName evidence="12">Ribosome-dependent ATPase</fullName>
    </submittedName>
</protein>
<dbReference type="GO" id="GO:0016887">
    <property type="term" value="F:ATP hydrolysis activity"/>
    <property type="evidence" value="ECO:0007669"/>
    <property type="project" value="InterPro"/>
</dbReference>
<keyword evidence="3 9" id="KW-0812">Transmembrane</keyword>
<dbReference type="InterPro" id="IPR013525">
    <property type="entry name" value="ABC2_TM"/>
</dbReference>
<evidence type="ECO:0000256" key="9">
    <source>
        <dbReference type="SAM" id="Phobius"/>
    </source>
</evidence>
<dbReference type="InterPro" id="IPR047651">
    <property type="entry name" value="ABC2_perm_RbbA"/>
</dbReference>
<evidence type="ECO:0000259" key="11">
    <source>
        <dbReference type="PROSITE" id="PS51012"/>
    </source>
</evidence>
<dbReference type="RefSeq" id="WP_079566915.1">
    <property type="nucleotide sequence ID" value="NZ_LT670818.1"/>
</dbReference>
<reference evidence="12 13" key="1">
    <citation type="submission" date="2016-11" db="EMBL/GenBank/DDBJ databases">
        <authorList>
            <person name="Jaros S."/>
            <person name="Januszkiewicz K."/>
            <person name="Wedrychowicz H."/>
        </authorList>
    </citation>
    <scope>NUCLEOTIDE SEQUENCE [LARGE SCALE GENOMIC DNA]</scope>
    <source>
        <strain evidence="12 13">GAS242</strain>
    </source>
</reference>
<feature type="transmembrane region" description="Helical" evidence="9">
    <location>
        <begin position="731"/>
        <end position="756"/>
    </location>
</feature>
<keyword evidence="7 9" id="KW-0472">Membrane</keyword>
<dbReference type="Pfam" id="PF00005">
    <property type="entry name" value="ABC_tran"/>
    <property type="match status" value="2"/>
</dbReference>
<accession>A0A1M5LB10</accession>
<dbReference type="InterPro" id="IPR047817">
    <property type="entry name" value="ABC2_TM_bact-type"/>
</dbReference>
<feature type="transmembrane region" description="Helical" evidence="9">
    <location>
        <begin position="812"/>
        <end position="834"/>
    </location>
</feature>
<keyword evidence="5" id="KW-0067">ATP-binding</keyword>
<dbReference type="PROSITE" id="PS51012">
    <property type="entry name" value="ABC_TM2"/>
    <property type="match status" value="1"/>
</dbReference>
<dbReference type="GO" id="GO:0005524">
    <property type="term" value="F:ATP binding"/>
    <property type="evidence" value="ECO:0007669"/>
    <property type="project" value="UniProtKB-KW"/>
</dbReference>
<evidence type="ECO:0000256" key="1">
    <source>
        <dbReference type="ARBA" id="ARBA00004141"/>
    </source>
</evidence>
<dbReference type="GO" id="GO:0016020">
    <property type="term" value="C:membrane"/>
    <property type="evidence" value="ECO:0007669"/>
    <property type="project" value="UniProtKB-SubCell"/>
</dbReference>
<feature type="transmembrane region" description="Helical" evidence="9">
    <location>
        <begin position="576"/>
        <end position="596"/>
    </location>
</feature>
<dbReference type="Pfam" id="PF12698">
    <property type="entry name" value="ABC2_membrane_3"/>
    <property type="match status" value="1"/>
</dbReference>
<proteinExistence type="inferred from homology"/>
<gene>
    <name evidence="12" type="ORF">SAMN05444169_3357</name>
</gene>
<dbReference type="InterPro" id="IPR027417">
    <property type="entry name" value="P-loop_NTPase"/>
</dbReference>
<evidence type="ECO:0000256" key="8">
    <source>
        <dbReference type="ARBA" id="ARBA00024722"/>
    </source>
</evidence>
<evidence type="ECO:0000256" key="4">
    <source>
        <dbReference type="ARBA" id="ARBA00022741"/>
    </source>
</evidence>
<organism evidence="12 13">
    <name type="scientific">Bradyrhizobium erythrophlei</name>
    <dbReference type="NCBI Taxonomy" id="1437360"/>
    <lineage>
        <taxon>Bacteria</taxon>
        <taxon>Pseudomonadati</taxon>
        <taxon>Pseudomonadota</taxon>
        <taxon>Alphaproteobacteria</taxon>
        <taxon>Hyphomicrobiales</taxon>
        <taxon>Nitrobacteraceae</taxon>
        <taxon>Bradyrhizobium</taxon>
    </lineage>
</organism>
<keyword evidence="4" id="KW-0547">Nucleotide-binding</keyword>
<feature type="domain" description="ABC transporter" evidence="10">
    <location>
        <begin position="282"/>
        <end position="512"/>
    </location>
</feature>
<dbReference type="InterPro" id="IPR017871">
    <property type="entry name" value="ABC_transporter-like_CS"/>
</dbReference>
<dbReference type="InterPro" id="IPR003593">
    <property type="entry name" value="AAA+_ATPase"/>
</dbReference>
<sequence>MNDASTGDGSHSLAPVVRLEAVGLSYGKTRALEAITLDLPSGRMVGLIGPDGVGKSSLLSLVAGARAIQEGRVHVLGGDMADAAHRRLSCPQIAYMPQGLGKNLYPTLSVFENADFFGRLFGHDKGEREHRIRQLLTDTRLAPFADRPAGKLSGGMKQKLGLCCALIHEPDLLILDEPTTGVDPLSRRQFWELIDEIRKGRPSMSVIVATAYMEEAARFDWLIAMDEGRVLATGSPADLLRQTGAANLDTAFIALLPEEQRRDHRDVVIPPRRSESADDIAIEAEQLTVRFGDFTAVDNVSFRIARGEIFGFLGSNGCGKTTTMKVLTGLLPASEGTARLFGHEVDPNDMDVRRRVGYMSQAFSLYSELTIRQNLELHARLFRMAPETIANRVQEMARRFDLAGVMHMLPDALPLGVRQRLSLAVALIHGPDILILDEPTSGVDPVARDGFWQSLSDLSRQDNVTIFVSTHFMNEAERCDRISLMHAGKVLVSDTPERLANQRGGGSLEEAFVAYLQDAIGTTDVKPQSAAPAATIEAARADQPGAAHRRLMRFFDLRRVFAYTEREALELRRDPIRATLAILGSVILMFVMGYGINMDVENLAFAVMDRDETTISRDYILQISGSRYFTEMPPITDYDDLDRRMRSGELSLAIEIPPGFGRDVAHGRNVQIGAWIDGAMPSRAETVKGYVQAMHSQWLTQRAQQLYGNAATAGDFQLAIRYRYNPDIKSIVAMAPAVIPILLLIIPAILAALSVVREKELGSIINFYVTPVTRLEFLVGKQLPYVALAMLNFFLLTAFAVFVFRVPFTGSFPAFTAGAFLYVIITTAMGLLISAFMNSQIAAIFATALLTMIPATQYSGLIDPVSSLQGAGAVIGRIYPTAYFVTITRGTFSKGLDLADLSGPFIALLVTIPILLALAAALLKKQAS</sequence>
<dbReference type="Gene3D" id="3.40.1710.10">
    <property type="entry name" value="abc type-2 transporter like domain"/>
    <property type="match status" value="1"/>
</dbReference>
<dbReference type="NCBIfam" id="NF033858">
    <property type="entry name" value="ABC2_perm_RbbA"/>
    <property type="match status" value="1"/>
</dbReference>
<feature type="domain" description="ABC transmembrane type-2" evidence="11">
    <location>
        <begin position="696"/>
        <end position="926"/>
    </location>
</feature>
<comment type="similarity">
    <text evidence="2">Belongs to the ABC transporter superfamily.</text>
</comment>
<evidence type="ECO:0000313" key="12">
    <source>
        <dbReference type="EMBL" id="SHG61899.1"/>
    </source>
</evidence>
<dbReference type="InterPro" id="IPR003439">
    <property type="entry name" value="ABC_transporter-like_ATP-bd"/>
</dbReference>
<dbReference type="GO" id="GO:0140359">
    <property type="term" value="F:ABC-type transporter activity"/>
    <property type="evidence" value="ECO:0007669"/>
    <property type="project" value="InterPro"/>
</dbReference>
<name>A0A1M5LB10_9BRAD</name>
<dbReference type="OrthoDB" id="9805029at2"/>
<comment type="function">
    <text evidence="8">Involved in beta-(1--&gt;2)glucan export. Transmembrane domains (TMD) form a pore in the inner membrane and the ATP-binding domain (NBD) is responsible for energy generation.</text>
</comment>
<dbReference type="CDD" id="cd03230">
    <property type="entry name" value="ABC_DR_subfamily_A"/>
    <property type="match status" value="1"/>
</dbReference>